<reference evidence="1" key="1">
    <citation type="submission" date="2020-12" db="EMBL/GenBank/DDBJ databases">
        <title>Desulfobium dissulfuricans gen. nov., sp. nov., a novel mesophilic, sulfate-reducing bacterium isolated from a deep-sea hydrothermal vent.</title>
        <authorList>
            <person name="Hashimoto Y."/>
            <person name="Tame A."/>
            <person name="Sawayama S."/>
            <person name="Miyazaki J."/>
            <person name="Takai K."/>
            <person name="Nakagawa S."/>
        </authorList>
    </citation>
    <scope>NUCLEOTIDE SEQUENCE</scope>
    <source>
        <strain evidence="1">GF1</strain>
    </source>
</reference>
<dbReference type="Proteomes" id="UP001063350">
    <property type="component" value="Chromosome"/>
</dbReference>
<dbReference type="EMBL" id="AP024233">
    <property type="protein sequence ID" value="BCO08241.1"/>
    <property type="molecule type" value="Genomic_DNA"/>
</dbReference>
<evidence type="ECO:0000313" key="2">
    <source>
        <dbReference type="Proteomes" id="UP001063350"/>
    </source>
</evidence>
<name>A0A915U8Q3_9BACT</name>
<accession>A0A915U8Q3</accession>
<protein>
    <submittedName>
        <fullName evidence="1">Uncharacterized protein</fullName>
    </submittedName>
</protein>
<dbReference type="AlphaFoldDB" id="A0A915U8Q3"/>
<dbReference type="KEGG" id="ddu:GF1_06170"/>
<proteinExistence type="predicted"/>
<gene>
    <name evidence="1" type="ORF">GF1_06170</name>
</gene>
<keyword evidence="2" id="KW-1185">Reference proteome</keyword>
<organism evidence="1 2">
    <name type="scientific">Desulfolithobacter dissulfuricans</name>
    <dbReference type="NCBI Taxonomy" id="2795293"/>
    <lineage>
        <taxon>Bacteria</taxon>
        <taxon>Pseudomonadati</taxon>
        <taxon>Thermodesulfobacteriota</taxon>
        <taxon>Desulfobulbia</taxon>
        <taxon>Desulfobulbales</taxon>
        <taxon>Desulfobulbaceae</taxon>
        <taxon>Desulfolithobacter</taxon>
    </lineage>
</organism>
<sequence>MPVAMAAVDAGAGKIFRIHVAASDMTGTTHIDDSPGRRIEHCIDSGEPSDVMSFAVCGSTSLDAGNIAEISPGQVRCPAVQDLGNTRGSQGHHRTASALGMATIACSPGQVVVWSRAAVKIHRHIALAVMHGVAIGTDTTNGSLRNATP</sequence>
<evidence type="ECO:0000313" key="1">
    <source>
        <dbReference type="EMBL" id="BCO08241.1"/>
    </source>
</evidence>